<name>A0A2S0VN13_9ALTE</name>
<keyword evidence="2" id="KW-1185">Reference proteome</keyword>
<organism evidence="1 2">
    <name type="scientific">Saccharobesus litoralis</name>
    <dbReference type="NCBI Taxonomy" id="2172099"/>
    <lineage>
        <taxon>Bacteria</taxon>
        <taxon>Pseudomonadati</taxon>
        <taxon>Pseudomonadota</taxon>
        <taxon>Gammaproteobacteria</taxon>
        <taxon>Alteromonadales</taxon>
        <taxon>Alteromonadaceae</taxon>
        <taxon>Saccharobesus</taxon>
    </lineage>
</organism>
<proteinExistence type="predicted"/>
<evidence type="ECO:0000313" key="2">
    <source>
        <dbReference type="Proteomes" id="UP000244441"/>
    </source>
</evidence>
<protein>
    <submittedName>
        <fullName evidence="1">Uncharacterized protein</fullName>
    </submittedName>
</protein>
<dbReference type="AlphaFoldDB" id="A0A2S0VN13"/>
<dbReference type="PROSITE" id="PS51257">
    <property type="entry name" value="PROKAR_LIPOPROTEIN"/>
    <property type="match status" value="1"/>
</dbReference>
<dbReference type="EMBL" id="CP026604">
    <property type="protein sequence ID" value="AWB65595.1"/>
    <property type="molecule type" value="Genomic_DNA"/>
</dbReference>
<evidence type="ECO:0000313" key="1">
    <source>
        <dbReference type="EMBL" id="AWB65595.1"/>
    </source>
</evidence>
<reference evidence="1 2" key="1">
    <citation type="submission" date="2018-01" db="EMBL/GenBank/DDBJ databases">
        <title>Genome sequence of a Cantenovulum-like bacteria.</title>
        <authorList>
            <person name="Tan W.R."/>
            <person name="Lau N.-S."/>
            <person name="Go F."/>
            <person name="Amirul A.-A.A."/>
        </authorList>
    </citation>
    <scope>NUCLEOTIDE SEQUENCE [LARGE SCALE GENOMIC DNA]</scope>
    <source>
        <strain evidence="1 2">CCB-QB4</strain>
    </source>
</reference>
<dbReference type="Proteomes" id="UP000244441">
    <property type="component" value="Chromosome"/>
</dbReference>
<gene>
    <name evidence="1" type="ORF">C2869_03710</name>
</gene>
<accession>A0A2S0VN13</accession>
<dbReference type="KEGG" id="cate:C2869_03710"/>
<sequence>MLVFNKMEGKRMKRNLLALSIAALLTACGGGSSSSDPSSEQSQKVSAAELNQVKRNLSDLGYDNLSHLSTQQVAIVKKALADVGFNSGQVNYLIDELDIRASVADKNAGLPSDMVGVWKTVNEQFFLFVGQKSYNVYINDSVDDCWHQVMFHIAHQDGDDYIGEDAYSGFRFPLTLNKSSTSDGLFYKDPTLTEVFVPATVNDFTTKNICDNPLAPTKTVDVEIAVQELPQAIKLLKAGNPRSRLQWQIFFDINKNNQYDVGDLTFLHRHVAAMQSADETVVNVTDTVPNLYIAFQSQADTVSGRAPLNRAGKVTVSGNTLKYSFDSNDNAILRYIDSTTPIKVTAELIHPASDNALYGNLSLSDEGPWNWTSDGHADAYPDPIRTSANVTGFVDNVSGQVHNDSLDDQQGESKWIDIDSVKVTVN</sequence>